<keyword evidence="2" id="KW-1185">Reference proteome</keyword>
<name>A0ABV6V1S3_9ACTN</name>
<dbReference type="Gene3D" id="3.30.530.20">
    <property type="match status" value="1"/>
</dbReference>
<evidence type="ECO:0000313" key="2">
    <source>
        <dbReference type="Proteomes" id="UP001592582"/>
    </source>
</evidence>
<proteinExistence type="predicted"/>
<dbReference type="SUPFAM" id="SSF55961">
    <property type="entry name" value="Bet v1-like"/>
    <property type="match status" value="1"/>
</dbReference>
<dbReference type="EMBL" id="JBHEZX010000001">
    <property type="protein sequence ID" value="MFC1407671.1"/>
    <property type="molecule type" value="Genomic_DNA"/>
</dbReference>
<protein>
    <submittedName>
        <fullName evidence="1">SRPBCC domain-containing protein</fullName>
    </submittedName>
</protein>
<sequence length="146" mass="15850">MSDTVVRVTRTLKASPEQVFAAWTDADQLQLWLCPDPGFVAEAVCDPVVGGRYRIVKMLASGADEVTGEYLVVEPPHRLVFTWAAGTTQHRTTRVTVTLRPEGDATEMTILHELLPTQPIHDGARRAWTGMADKLGTLLAAGTGPV</sequence>
<accession>A0ABV6V1S3</accession>
<dbReference type="CDD" id="cd07814">
    <property type="entry name" value="SRPBCC_CalC_Aha1-like"/>
    <property type="match status" value="1"/>
</dbReference>
<dbReference type="InterPro" id="IPR023393">
    <property type="entry name" value="START-like_dom_sf"/>
</dbReference>
<dbReference type="InterPro" id="IPR013538">
    <property type="entry name" value="ASHA1/2-like_C"/>
</dbReference>
<organism evidence="1 2">
    <name type="scientific">Streptacidiphilus alkalitolerans</name>
    <dbReference type="NCBI Taxonomy" id="3342712"/>
    <lineage>
        <taxon>Bacteria</taxon>
        <taxon>Bacillati</taxon>
        <taxon>Actinomycetota</taxon>
        <taxon>Actinomycetes</taxon>
        <taxon>Kitasatosporales</taxon>
        <taxon>Streptomycetaceae</taxon>
        <taxon>Streptacidiphilus</taxon>
    </lineage>
</organism>
<dbReference type="Proteomes" id="UP001592582">
    <property type="component" value="Unassembled WGS sequence"/>
</dbReference>
<comment type="caution">
    <text evidence="1">The sequence shown here is derived from an EMBL/GenBank/DDBJ whole genome shotgun (WGS) entry which is preliminary data.</text>
</comment>
<gene>
    <name evidence="1" type="ORF">ACEZDG_00055</name>
</gene>
<reference evidence="1 2" key="1">
    <citation type="submission" date="2024-09" db="EMBL/GenBank/DDBJ databases">
        <authorList>
            <person name="Lee S.D."/>
        </authorList>
    </citation>
    <scope>NUCLEOTIDE SEQUENCE [LARGE SCALE GENOMIC DNA]</scope>
    <source>
        <strain evidence="1 2">N1-1</strain>
    </source>
</reference>
<dbReference type="Pfam" id="PF08327">
    <property type="entry name" value="AHSA1"/>
    <property type="match status" value="1"/>
</dbReference>
<evidence type="ECO:0000313" key="1">
    <source>
        <dbReference type="EMBL" id="MFC1407671.1"/>
    </source>
</evidence>